<name>A0A4R5NS51_9LACO</name>
<dbReference type="RefSeq" id="WP_010620763.1">
    <property type="nucleotide sequence ID" value="NZ_CP042371.1"/>
</dbReference>
<dbReference type="STRING" id="1122149.FD44_GL000237"/>
<gene>
    <name evidence="1" type="ORF">C5L31_000705</name>
</gene>
<dbReference type="AlphaFoldDB" id="A0A4R5NS51"/>
<evidence type="ECO:0000313" key="1">
    <source>
        <dbReference type="EMBL" id="TDG79438.1"/>
    </source>
</evidence>
<dbReference type="Proteomes" id="UP000294854">
    <property type="component" value="Unassembled WGS sequence"/>
</dbReference>
<dbReference type="OrthoDB" id="8704087at2"/>
<protein>
    <submittedName>
        <fullName evidence="1">Uncharacterized protein</fullName>
    </submittedName>
</protein>
<proteinExistence type="predicted"/>
<organism evidence="1 2">
    <name type="scientific">Secundilactobacillus malefermentans</name>
    <dbReference type="NCBI Taxonomy" id="176292"/>
    <lineage>
        <taxon>Bacteria</taxon>
        <taxon>Bacillati</taxon>
        <taxon>Bacillota</taxon>
        <taxon>Bacilli</taxon>
        <taxon>Lactobacillales</taxon>
        <taxon>Lactobacillaceae</taxon>
        <taxon>Secundilactobacillus</taxon>
    </lineage>
</organism>
<reference evidence="1 2" key="1">
    <citation type="journal article" date="2019" name="Appl. Microbiol. Biotechnol.">
        <title>Uncovering carbohydrate metabolism through a genotype-phenotype association study of 56 lactic acid bacteria genomes.</title>
        <authorList>
            <person name="Buron-Moles G."/>
            <person name="Chailyan A."/>
            <person name="Dolejs I."/>
            <person name="Forster J."/>
            <person name="Miks M.H."/>
        </authorList>
    </citation>
    <scope>NUCLEOTIDE SEQUENCE [LARGE SCALE GENOMIC DNA]</scope>
    <source>
        <strain evidence="1 2">ATCC 49373</strain>
    </source>
</reference>
<dbReference type="EMBL" id="PUFO01000023">
    <property type="protein sequence ID" value="TDG79438.1"/>
    <property type="molecule type" value="Genomic_DNA"/>
</dbReference>
<keyword evidence="2" id="KW-1185">Reference proteome</keyword>
<accession>A0A4R5NS51</accession>
<comment type="caution">
    <text evidence="1">The sequence shown here is derived from an EMBL/GenBank/DDBJ whole genome shotgun (WGS) entry which is preliminary data.</text>
</comment>
<evidence type="ECO:0000313" key="2">
    <source>
        <dbReference type="Proteomes" id="UP000294854"/>
    </source>
</evidence>
<sequence length="260" mass="31124">MRDNFIYINMEELNNVIFTFGISDADLVNGLSEVPDKILLIDNSVEGNRVNTHTHFQMVVGQNDVRNFLLDRQLRPKKWLDFQDLDDVDLLMPTEIAELLYLSHMETHLNLPFYAKLQNRYACLDIHDNFKKSYFHRLKDFSHILDISMKRHLRSMHSKRWTMFNRPLAVNDLSDEIINQLQPLFREGVIFAFDQVVERKRQYLIPVFAELKPEQQPTWHEQEDVFRYTERVATLIYVITEHRWKLNIERKEAFDVLGEL</sequence>